<reference evidence="4 5" key="1">
    <citation type="submission" date="2024-03" db="EMBL/GenBank/DDBJ databases">
        <title>Natural products discovery in diverse microorganisms through a two-stage MS feature dereplication strategy.</title>
        <authorList>
            <person name="Zhang R."/>
        </authorList>
    </citation>
    <scope>NUCLEOTIDE SEQUENCE [LARGE SCALE GENOMIC DNA]</scope>
    <source>
        <strain evidence="4 5">18930</strain>
    </source>
</reference>
<dbReference type="Proteomes" id="UP001432000">
    <property type="component" value="Chromosome"/>
</dbReference>
<dbReference type="InterPro" id="IPR035965">
    <property type="entry name" value="PAS-like_dom_sf"/>
</dbReference>
<dbReference type="InterPro" id="IPR000014">
    <property type="entry name" value="PAS"/>
</dbReference>
<organism evidence="4 5">
    <name type="scientific">Rhodococcus sovatensis</name>
    <dbReference type="NCBI Taxonomy" id="1805840"/>
    <lineage>
        <taxon>Bacteria</taxon>
        <taxon>Bacillati</taxon>
        <taxon>Actinomycetota</taxon>
        <taxon>Actinomycetes</taxon>
        <taxon>Mycobacteriales</taxon>
        <taxon>Nocardiaceae</taxon>
        <taxon>Rhodococcus</taxon>
    </lineage>
</organism>
<dbReference type="Pfam" id="PF00990">
    <property type="entry name" value="GGDEF"/>
    <property type="match status" value="1"/>
</dbReference>
<dbReference type="CDD" id="cd01949">
    <property type="entry name" value="GGDEF"/>
    <property type="match status" value="1"/>
</dbReference>
<dbReference type="GO" id="GO:0052621">
    <property type="term" value="F:diguanylate cyclase activity"/>
    <property type="evidence" value="ECO:0007669"/>
    <property type="project" value="UniProtKB-EC"/>
</dbReference>
<dbReference type="EMBL" id="CP147846">
    <property type="protein sequence ID" value="WXG70559.1"/>
    <property type="molecule type" value="Genomic_DNA"/>
</dbReference>
<protein>
    <submittedName>
        <fullName evidence="4">Diguanylate cyclase</fullName>
        <ecNumber evidence="4">2.7.7.65</ecNumber>
    </submittedName>
</protein>
<proteinExistence type="predicted"/>
<dbReference type="Gene3D" id="3.30.70.270">
    <property type="match status" value="1"/>
</dbReference>
<dbReference type="NCBIfam" id="TIGR00229">
    <property type="entry name" value="sensory_box"/>
    <property type="match status" value="1"/>
</dbReference>
<dbReference type="InterPro" id="IPR050469">
    <property type="entry name" value="Diguanylate_Cyclase"/>
</dbReference>
<accession>A0ABZ2PNG8</accession>
<evidence type="ECO:0000259" key="3">
    <source>
        <dbReference type="PROSITE" id="PS50887"/>
    </source>
</evidence>
<dbReference type="NCBIfam" id="TIGR00254">
    <property type="entry name" value="GGDEF"/>
    <property type="match status" value="1"/>
</dbReference>
<dbReference type="CDD" id="cd00130">
    <property type="entry name" value="PAS"/>
    <property type="match status" value="1"/>
</dbReference>
<dbReference type="SUPFAM" id="SSF55073">
    <property type="entry name" value="Nucleotide cyclase"/>
    <property type="match status" value="1"/>
</dbReference>
<keyword evidence="4" id="KW-0548">Nucleotidyltransferase</keyword>
<dbReference type="PANTHER" id="PTHR45138">
    <property type="entry name" value="REGULATORY COMPONENTS OF SENSORY TRANSDUCTION SYSTEM"/>
    <property type="match status" value="1"/>
</dbReference>
<feature type="domain" description="PAC" evidence="2">
    <location>
        <begin position="88"/>
        <end position="138"/>
    </location>
</feature>
<dbReference type="SUPFAM" id="SSF55785">
    <property type="entry name" value="PYP-like sensor domain (PAS domain)"/>
    <property type="match status" value="1"/>
</dbReference>
<evidence type="ECO:0000313" key="4">
    <source>
        <dbReference type="EMBL" id="WXG70559.1"/>
    </source>
</evidence>
<sequence>MREDPPVFEGISDEWFRSIFEASTVPIALADEEGLLTAANSAYCEMIGRSWTEIAGKSSREFTHPDDLSQHSAMENLMDTAKNRGETLRLEKRYVRPDGAIRWGWVSASTVTVGDRSWTMAVIHDTTDRRVAEENLQTAASTDELTGLLNRRGWREHLLTLHQPPTRVSPLVLAMIDFDRFKAYNDSRGHLAGDNLLKTFAARAMSLLDPAASLARWGGEEFALALPKYDPRSAAKVLYELASKVPDGQTFSAGFTELRAGETLFDCFDRADMLLYRAKRDGGNRFYGDNDHC</sequence>
<dbReference type="InterPro" id="IPR043128">
    <property type="entry name" value="Rev_trsase/Diguanyl_cyclase"/>
</dbReference>
<dbReference type="SMART" id="SM00086">
    <property type="entry name" value="PAC"/>
    <property type="match status" value="1"/>
</dbReference>
<feature type="domain" description="GGDEF" evidence="3">
    <location>
        <begin position="169"/>
        <end position="291"/>
    </location>
</feature>
<dbReference type="InterPro" id="IPR013767">
    <property type="entry name" value="PAS_fold"/>
</dbReference>
<dbReference type="RefSeq" id="WP_338892045.1">
    <property type="nucleotide sequence ID" value="NZ_CP147846.1"/>
</dbReference>
<dbReference type="InterPro" id="IPR001610">
    <property type="entry name" value="PAC"/>
</dbReference>
<keyword evidence="4" id="KW-0808">Transferase</keyword>
<name>A0ABZ2PNG8_9NOCA</name>
<dbReference type="InterPro" id="IPR029787">
    <property type="entry name" value="Nucleotide_cyclase"/>
</dbReference>
<dbReference type="SMART" id="SM00091">
    <property type="entry name" value="PAS"/>
    <property type="match status" value="1"/>
</dbReference>
<dbReference type="SMART" id="SM00267">
    <property type="entry name" value="GGDEF"/>
    <property type="match status" value="1"/>
</dbReference>
<dbReference type="Pfam" id="PF00989">
    <property type="entry name" value="PAS"/>
    <property type="match status" value="1"/>
</dbReference>
<dbReference type="Gene3D" id="3.30.450.20">
    <property type="entry name" value="PAS domain"/>
    <property type="match status" value="1"/>
</dbReference>
<dbReference type="InterPro" id="IPR000160">
    <property type="entry name" value="GGDEF_dom"/>
</dbReference>
<dbReference type="EC" id="2.7.7.65" evidence="4"/>
<evidence type="ECO:0000313" key="5">
    <source>
        <dbReference type="Proteomes" id="UP001432000"/>
    </source>
</evidence>
<keyword evidence="5" id="KW-1185">Reference proteome</keyword>
<dbReference type="InterPro" id="IPR000700">
    <property type="entry name" value="PAS-assoc_C"/>
</dbReference>
<feature type="domain" description="PAS" evidence="1">
    <location>
        <begin position="12"/>
        <end position="84"/>
    </location>
</feature>
<gene>
    <name evidence="4" type="ORF">WDS16_08725</name>
</gene>
<dbReference type="PROSITE" id="PS50112">
    <property type="entry name" value="PAS"/>
    <property type="match status" value="1"/>
</dbReference>
<evidence type="ECO:0000259" key="2">
    <source>
        <dbReference type="PROSITE" id="PS50113"/>
    </source>
</evidence>
<dbReference type="PANTHER" id="PTHR45138:SF9">
    <property type="entry name" value="DIGUANYLATE CYCLASE DGCM-RELATED"/>
    <property type="match status" value="1"/>
</dbReference>
<dbReference type="PROSITE" id="PS50887">
    <property type="entry name" value="GGDEF"/>
    <property type="match status" value="1"/>
</dbReference>
<evidence type="ECO:0000259" key="1">
    <source>
        <dbReference type="PROSITE" id="PS50112"/>
    </source>
</evidence>
<dbReference type="PROSITE" id="PS50113">
    <property type="entry name" value="PAC"/>
    <property type="match status" value="1"/>
</dbReference>